<evidence type="ECO:0008006" key="4">
    <source>
        <dbReference type="Google" id="ProtNLM"/>
    </source>
</evidence>
<feature type="region of interest" description="Disordered" evidence="1">
    <location>
        <begin position="423"/>
        <end position="442"/>
    </location>
</feature>
<feature type="region of interest" description="Disordered" evidence="1">
    <location>
        <begin position="255"/>
        <end position="275"/>
    </location>
</feature>
<proteinExistence type="predicted"/>
<feature type="compositionally biased region" description="Low complexity" evidence="1">
    <location>
        <begin position="165"/>
        <end position="177"/>
    </location>
</feature>
<evidence type="ECO:0000313" key="2">
    <source>
        <dbReference type="EMBL" id="KAK7249221.1"/>
    </source>
</evidence>
<gene>
    <name evidence="2" type="ORF">SO694_00046159</name>
</gene>
<evidence type="ECO:0000313" key="3">
    <source>
        <dbReference type="Proteomes" id="UP001363151"/>
    </source>
</evidence>
<feature type="region of interest" description="Disordered" evidence="1">
    <location>
        <begin position="152"/>
        <end position="214"/>
    </location>
</feature>
<protein>
    <recommendedName>
        <fullName evidence="4">UBA domain-containing protein</fullName>
    </recommendedName>
</protein>
<accession>A0ABR1G7B1</accession>
<sequence length="442" mass="47092">MARAASEKQLPIGVTDRSPKAKHTAMAEILSPAEGLARFRLQKEAPGTWDLRQLKQDAPQDESQVPPHPARRCPKVSAEDEKRGFVQLKNKRVCIKTGKLSAAIAASTAAIQDLIDVGFSRAEAEDHVFANYGTVAQETLANHKERCAKGGRATGAQLGRGGQGHPRAGHAGQGRAQGRARVRRLASTARARGPRTPRPRRSQTTADRAAAGQDAYGDDAISGFAKRSKGGSSKSDAVLKSAANARDAFRLKLPPGHVPTAGSQKSCVDPASRLPARPIVPGRSALRVKRAEVATDLRKFETRAKYELDGEDRGGPAYRRLFQSVLYDDCRIAGKKLKKLTIGALVKKAANAQPQDEKTVAGFEATICEFALAVDVYRLALDSEAKPATPAAVDVFVYDALRGPCAGLVCKAKAARANFAAAKCPQRAKGKSGTTAKKPKAK</sequence>
<feature type="region of interest" description="Disordered" evidence="1">
    <location>
        <begin position="1"/>
        <end position="20"/>
    </location>
</feature>
<reference evidence="2 3" key="1">
    <citation type="submission" date="2024-03" db="EMBL/GenBank/DDBJ databases">
        <title>Aureococcus anophagefferens CCMP1851 and Kratosvirus quantuckense: Draft genome of a second virus-susceptible host strain in the model system.</title>
        <authorList>
            <person name="Chase E."/>
            <person name="Truchon A.R."/>
            <person name="Schepens W."/>
            <person name="Wilhelm S.W."/>
        </authorList>
    </citation>
    <scope>NUCLEOTIDE SEQUENCE [LARGE SCALE GENOMIC DNA]</scope>
    <source>
        <strain evidence="2 3">CCMP1851</strain>
    </source>
</reference>
<evidence type="ECO:0000256" key="1">
    <source>
        <dbReference type="SAM" id="MobiDB-lite"/>
    </source>
</evidence>
<organism evidence="2 3">
    <name type="scientific">Aureococcus anophagefferens</name>
    <name type="common">Harmful bloom alga</name>
    <dbReference type="NCBI Taxonomy" id="44056"/>
    <lineage>
        <taxon>Eukaryota</taxon>
        <taxon>Sar</taxon>
        <taxon>Stramenopiles</taxon>
        <taxon>Ochrophyta</taxon>
        <taxon>Pelagophyceae</taxon>
        <taxon>Pelagomonadales</taxon>
        <taxon>Pelagomonadaceae</taxon>
        <taxon>Aureococcus</taxon>
    </lineage>
</organism>
<keyword evidence="3" id="KW-1185">Reference proteome</keyword>
<feature type="compositionally biased region" description="Basic residues" evidence="1">
    <location>
        <begin position="192"/>
        <end position="201"/>
    </location>
</feature>
<comment type="caution">
    <text evidence="2">The sequence shown here is derived from an EMBL/GenBank/DDBJ whole genome shotgun (WGS) entry which is preliminary data.</text>
</comment>
<dbReference type="Proteomes" id="UP001363151">
    <property type="component" value="Unassembled WGS sequence"/>
</dbReference>
<name>A0ABR1G7B1_AURAN</name>
<feature type="region of interest" description="Disordered" evidence="1">
    <location>
        <begin position="56"/>
        <end position="78"/>
    </location>
</feature>
<feature type="compositionally biased region" description="Low complexity" evidence="1">
    <location>
        <begin position="202"/>
        <end position="214"/>
    </location>
</feature>
<dbReference type="EMBL" id="JBBJCI010000081">
    <property type="protein sequence ID" value="KAK7249221.1"/>
    <property type="molecule type" value="Genomic_DNA"/>
</dbReference>